<dbReference type="AlphaFoldDB" id="A0A1I8I5A6"/>
<keyword evidence="3" id="KW-0804">Transcription</keyword>
<dbReference type="GO" id="GO:0005672">
    <property type="term" value="C:transcription factor TFIIA complex"/>
    <property type="evidence" value="ECO:0007669"/>
    <property type="project" value="InterPro"/>
</dbReference>
<dbReference type="PANTHER" id="PTHR12694">
    <property type="entry name" value="TRANSCRIPTION INITIATION FACTOR IIA SUBUNIT 1"/>
    <property type="match status" value="1"/>
</dbReference>
<dbReference type="FunFam" id="2.30.18.10:FF:000002">
    <property type="entry name" value="Transcription initiation factor IIA subunit 1"/>
    <property type="match status" value="1"/>
</dbReference>
<evidence type="ECO:0000256" key="4">
    <source>
        <dbReference type="ARBA" id="ARBA00023242"/>
    </source>
</evidence>
<proteinExistence type="inferred from homology"/>
<dbReference type="InterPro" id="IPR004855">
    <property type="entry name" value="TFIIA_asu/bsu"/>
</dbReference>
<evidence type="ECO:0000313" key="6">
    <source>
        <dbReference type="Proteomes" id="UP000095280"/>
    </source>
</evidence>
<evidence type="ECO:0000256" key="2">
    <source>
        <dbReference type="ARBA" id="ARBA00010059"/>
    </source>
</evidence>
<comment type="subcellular location">
    <subcellularLocation>
        <location evidence="1">Nucleus</location>
    </subcellularLocation>
</comment>
<evidence type="ECO:0000256" key="3">
    <source>
        <dbReference type="ARBA" id="ARBA00023163"/>
    </source>
</evidence>
<accession>A0A1I8I5A6</accession>
<feature type="region of interest" description="Disordered" evidence="5">
    <location>
        <begin position="1"/>
        <end position="71"/>
    </location>
</feature>
<evidence type="ECO:0000256" key="5">
    <source>
        <dbReference type="SAM" id="MobiDB-lite"/>
    </source>
</evidence>
<keyword evidence="6" id="KW-1185">Reference proteome</keyword>
<protein>
    <submittedName>
        <fullName evidence="7">Transcription initiation factor IIA subunit 1</fullName>
    </submittedName>
</protein>
<dbReference type="Pfam" id="PF03153">
    <property type="entry name" value="TFIIA"/>
    <property type="match status" value="1"/>
</dbReference>
<evidence type="ECO:0000256" key="1">
    <source>
        <dbReference type="ARBA" id="ARBA00004123"/>
    </source>
</evidence>
<name>A0A1I8I5A6_9PLAT</name>
<sequence length="120" mass="13296">QQQQQQQHVKPEQIKLPQIDGLHSDDPDSDSELDDVEGAGGGAAAGGGEDAFSEEESLNSADDVSDEDSDRLFETDNIVVCQYDKINRARNKWKFHLKDGIMNLNGKDFVFQKATGDAEW</sequence>
<feature type="compositionally biased region" description="Gly residues" evidence="5">
    <location>
        <begin position="38"/>
        <end position="49"/>
    </location>
</feature>
<dbReference type="SMART" id="SM01371">
    <property type="entry name" value="TFIIA"/>
    <property type="match status" value="1"/>
</dbReference>
<evidence type="ECO:0000313" key="7">
    <source>
        <dbReference type="WBParaSite" id="maker-uti_cns_0009909-snap-gene-0.2-mRNA-1"/>
    </source>
</evidence>
<dbReference type="GO" id="GO:0006367">
    <property type="term" value="P:transcription initiation at RNA polymerase II promoter"/>
    <property type="evidence" value="ECO:0007669"/>
    <property type="project" value="InterPro"/>
</dbReference>
<keyword evidence="4" id="KW-0539">Nucleus</keyword>
<dbReference type="SUPFAM" id="SSF50784">
    <property type="entry name" value="Transcription factor IIA (TFIIA), beta-barrel domain"/>
    <property type="match status" value="1"/>
</dbReference>
<dbReference type="WBParaSite" id="maker-uti_cns_0009909-snap-gene-0.2-mRNA-1">
    <property type="protein sequence ID" value="maker-uti_cns_0009909-snap-gene-0.2-mRNA-1"/>
    <property type="gene ID" value="maker-uti_cns_0009909-snap-gene-0.2"/>
</dbReference>
<dbReference type="CDD" id="cd07976">
    <property type="entry name" value="TFIIA_alpha_beta_like"/>
    <property type="match status" value="1"/>
</dbReference>
<feature type="compositionally biased region" description="Acidic residues" evidence="5">
    <location>
        <begin position="27"/>
        <end position="37"/>
    </location>
</feature>
<feature type="compositionally biased region" description="Acidic residues" evidence="5">
    <location>
        <begin position="51"/>
        <end position="69"/>
    </location>
</feature>
<organism evidence="6 7">
    <name type="scientific">Macrostomum lignano</name>
    <dbReference type="NCBI Taxonomy" id="282301"/>
    <lineage>
        <taxon>Eukaryota</taxon>
        <taxon>Metazoa</taxon>
        <taxon>Spiralia</taxon>
        <taxon>Lophotrochozoa</taxon>
        <taxon>Platyhelminthes</taxon>
        <taxon>Rhabditophora</taxon>
        <taxon>Macrostomorpha</taxon>
        <taxon>Macrostomida</taxon>
        <taxon>Macrostomidae</taxon>
        <taxon>Macrostomum</taxon>
    </lineage>
</organism>
<dbReference type="Proteomes" id="UP000095280">
    <property type="component" value="Unplaced"/>
</dbReference>
<reference evidence="7" key="1">
    <citation type="submission" date="2016-11" db="UniProtKB">
        <authorList>
            <consortium name="WormBaseParasite"/>
        </authorList>
    </citation>
    <scope>IDENTIFICATION</scope>
</reference>
<dbReference type="InterPro" id="IPR009088">
    <property type="entry name" value="TFIIA_b-brl"/>
</dbReference>
<dbReference type="Gene3D" id="2.30.18.10">
    <property type="entry name" value="Transcription factor IIA (TFIIA), beta-barrel domain"/>
    <property type="match status" value="1"/>
</dbReference>
<dbReference type="PANTHER" id="PTHR12694:SF8">
    <property type="entry name" value="TRANSCRIPTION INITIATION FACTOR IIA SUBUNIT 1"/>
    <property type="match status" value="1"/>
</dbReference>
<comment type="similarity">
    <text evidence="2">Belongs to the TFIIA subunit 1 family.</text>
</comment>